<dbReference type="Gene3D" id="1.10.8.1080">
    <property type="match status" value="1"/>
</dbReference>
<dbReference type="PANTHER" id="PTHR10088">
    <property type="entry name" value="GLUCOKINASE REGULATORY PROTEIN"/>
    <property type="match status" value="1"/>
</dbReference>
<dbReference type="UniPathway" id="UPA00342"/>
<dbReference type="InterPro" id="IPR001347">
    <property type="entry name" value="SIS_dom"/>
</dbReference>
<comment type="pathway">
    <text evidence="3">Amino-sugar metabolism; N-acetylmuramate degradation.</text>
</comment>
<evidence type="ECO:0000313" key="5">
    <source>
        <dbReference type="EMBL" id="TLS38473.1"/>
    </source>
</evidence>
<gene>
    <name evidence="3 5" type="primary">murQ</name>
    <name evidence="5" type="ORF">FCL54_04860</name>
</gene>
<comment type="function">
    <text evidence="3">Specifically catalyzes the cleavage of the D-lactyl ether substituent of MurNAc 6-phosphate, producing GlcNAc 6-phosphate and D-lactate.</text>
</comment>
<keyword evidence="6" id="KW-1185">Reference proteome</keyword>
<organism evidence="5 6">
    <name type="scientific">Exobacillus caeni</name>
    <dbReference type="NCBI Taxonomy" id="2574798"/>
    <lineage>
        <taxon>Bacteria</taxon>
        <taxon>Bacillati</taxon>
        <taxon>Bacillota</taxon>
        <taxon>Bacilli</taxon>
        <taxon>Bacillales</taxon>
        <taxon>Guptibacillaceae</taxon>
        <taxon>Exobacillus</taxon>
    </lineage>
</organism>
<dbReference type="CDD" id="cd05007">
    <property type="entry name" value="SIS_Etherase"/>
    <property type="match status" value="1"/>
</dbReference>
<dbReference type="Gene3D" id="3.40.50.10490">
    <property type="entry name" value="Glucose-6-phosphate isomerase like protein, domain 1"/>
    <property type="match status" value="1"/>
</dbReference>
<dbReference type="InterPro" id="IPR040190">
    <property type="entry name" value="MURQ/GCKR"/>
</dbReference>
<comment type="miscellaneous">
    <text evidence="3">A lyase-type mechanism (elimination/hydration) is suggested for the cleavage of the lactyl ether bond of MurNAc 6-phosphate, with the formation of an alpha,beta-unsaturated aldehyde intermediate with (E)-stereochemistry, followed by the syn addition of water to give product.</text>
</comment>
<dbReference type="GO" id="GO:0097173">
    <property type="term" value="P:N-acetylmuramic acid catabolic process"/>
    <property type="evidence" value="ECO:0007669"/>
    <property type="project" value="UniProtKB-UniPathway"/>
</dbReference>
<evidence type="ECO:0000256" key="1">
    <source>
        <dbReference type="ARBA" id="ARBA00023239"/>
    </source>
</evidence>
<dbReference type="GO" id="GO:0009254">
    <property type="term" value="P:peptidoglycan turnover"/>
    <property type="evidence" value="ECO:0007669"/>
    <property type="project" value="TreeGrafter"/>
</dbReference>
<feature type="active site" evidence="3">
    <location>
        <position position="115"/>
    </location>
</feature>
<dbReference type="PROSITE" id="PS01272">
    <property type="entry name" value="GCKR"/>
    <property type="match status" value="1"/>
</dbReference>
<feature type="active site" description="Proton donor" evidence="3">
    <location>
        <position position="84"/>
    </location>
</feature>
<dbReference type="EC" id="4.2.1.126" evidence="3"/>
<dbReference type="GO" id="GO:0046348">
    <property type="term" value="P:amino sugar catabolic process"/>
    <property type="evidence" value="ECO:0007669"/>
    <property type="project" value="InterPro"/>
</dbReference>
<dbReference type="EMBL" id="SWLG01000003">
    <property type="protein sequence ID" value="TLS38473.1"/>
    <property type="molecule type" value="Genomic_DNA"/>
</dbReference>
<accession>A0A5R9FC63</accession>
<dbReference type="AlphaFoldDB" id="A0A5R9FC63"/>
<dbReference type="Proteomes" id="UP000308230">
    <property type="component" value="Unassembled WGS sequence"/>
</dbReference>
<name>A0A5R9FC63_9BACL</name>
<comment type="similarity">
    <text evidence="3">Belongs to the GCKR-like family. MurNAc-6-P etherase subfamily.</text>
</comment>
<proteinExistence type="inferred from homology"/>
<dbReference type="GO" id="GO:0016835">
    <property type="term" value="F:carbon-oxygen lyase activity"/>
    <property type="evidence" value="ECO:0007669"/>
    <property type="project" value="UniProtKB-UniRule"/>
</dbReference>
<sequence length="310" mass="33473">MKQNQSMVTEQRNKESEKLDTFSVREIIEIMNKEDKTVAYSVERSLPQIEAATERIVEVMRNGGKLYYIGAGTSGRLGILDASECPPTFGVDPGLVNGIIAGGEKAIKTAIENAEDSEEGGNKDVEAVVTEKDAVVGIASSGRTPYVLGAIQKANQLGALTVGVSCNPGARLSEIVQYPIEVMVGPEVVTGSTRLKAGTAQKMVLNMISTTVMIKLGKVYGNLMVNVQATNEKLRDRVVRIIQEVTGVSQETAREYSDKAKGDARAAILMITFQISIEEATETLKQTNDHFPEAMKRLSTKYAGSDPKAK</sequence>
<dbReference type="GO" id="GO:0016803">
    <property type="term" value="F:ether hydrolase activity"/>
    <property type="evidence" value="ECO:0007669"/>
    <property type="project" value="TreeGrafter"/>
</dbReference>
<dbReference type="PROSITE" id="PS51464">
    <property type="entry name" value="SIS"/>
    <property type="match status" value="1"/>
</dbReference>
<comment type="caution">
    <text evidence="5">The sequence shown here is derived from an EMBL/GenBank/DDBJ whole genome shotgun (WGS) entry which is preliminary data.</text>
</comment>
<dbReference type="InterPro" id="IPR005486">
    <property type="entry name" value="Glucokinase_regulatory_CS"/>
</dbReference>
<keyword evidence="2 3" id="KW-0119">Carbohydrate metabolism</keyword>
<dbReference type="InterPro" id="IPR046348">
    <property type="entry name" value="SIS_dom_sf"/>
</dbReference>
<dbReference type="PANTHER" id="PTHR10088:SF4">
    <property type="entry name" value="GLUCOKINASE REGULATORY PROTEIN"/>
    <property type="match status" value="1"/>
</dbReference>
<dbReference type="InterPro" id="IPR005488">
    <property type="entry name" value="Etherase_MurQ"/>
</dbReference>
<dbReference type="NCBIfam" id="NF003915">
    <property type="entry name" value="PRK05441.1"/>
    <property type="match status" value="1"/>
</dbReference>
<dbReference type="OrthoDB" id="9813395at2"/>
<evidence type="ECO:0000259" key="4">
    <source>
        <dbReference type="PROSITE" id="PS51464"/>
    </source>
</evidence>
<dbReference type="NCBIfam" id="TIGR00274">
    <property type="entry name" value="N-acetylmuramic acid 6-phosphate etherase"/>
    <property type="match status" value="1"/>
</dbReference>
<dbReference type="HAMAP" id="MF_00068">
    <property type="entry name" value="MurQ"/>
    <property type="match status" value="1"/>
</dbReference>
<dbReference type="FunFam" id="3.40.50.10490:FF:000014">
    <property type="entry name" value="N-acetylmuramic acid 6-phosphate etherase"/>
    <property type="match status" value="1"/>
</dbReference>
<evidence type="ECO:0000256" key="3">
    <source>
        <dbReference type="HAMAP-Rule" id="MF_00068"/>
    </source>
</evidence>
<feature type="domain" description="SIS" evidence="4">
    <location>
        <begin position="56"/>
        <end position="218"/>
    </location>
</feature>
<dbReference type="SUPFAM" id="SSF53697">
    <property type="entry name" value="SIS domain"/>
    <property type="match status" value="1"/>
</dbReference>
<evidence type="ECO:0000256" key="2">
    <source>
        <dbReference type="ARBA" id="ARBA00023277"/>
    </source>
</evidence>
<evidence type="ECO:0000313" key="6">
    <source>
        <dbReference type="Proteomes" id="UP000308230"/>
    </source>
</evidence>
<protein>
    <recommendedName>
        <fullName evidence="3">N-acetylmuramic acid 6-phosphate etherase</fullName>
        <shortName evidence="3">MurNAc-6-P etherase</shortName>
        <ecNumber evidence="3">4.2.1.126</ecNumber>
    </recommendedName>
    <alternativeName>
        <fullName evidence="3">N-acetylmuramic acid 6-phosphate hydrolase</fullName>
    </alternativeName>
    <alternativeName>
        <fullName evidence="3">N-acetylmuramic acid 6-phosphate lyase</fullName>
    </alternativeName>
</protein>
<dbReference type="GO" id="GO:0097367">
    <property type="term" value="F:carbohydrate derivative binding"/>
    <property type="evidence" value="ECO:0007669"/>
    <property type="project" value="InterPro"/>
</dbReference>
<dbReference type="NCBIfam" id="NF009222">
    <property type="entry name" value="PRK12570.1"/>
    <property type="match status" value="1"/>
</dbReference>
<keyword evidence="1 3" id="KW-0456">Lyase</keyword>
<reference evidence="5 6" key="1">
    <citation type="submission" date="2019-04" db="EMBL/GenBank/DDBJ databases">
        <title>Bacillus caeni sp. nov., a bacterium isolated from mangrove sediment.</title>
        <authorList>
            <person name="Huang H."/>
            <person name="Mo K."/>
            <person name="Hu Y."/>
        </authorList>
    </citation>
    <scope>NUCLEOTIDE SEQUENCE [LARGE SCALE GENOMIC DNA]</scope>
    <source>
        <strain evidence="5 6">HB172195</strain>
    </source>
</reference>
<comment type="subunit">
    <text evidence="3">Homodimer.</text>
</comment>
<dbReference type="RefSeq" id="WP_138123788.1">
    <property type="nucleotide sequence ID" value="NZ_SWLG01000003.1"/>
</dbReference>
<comment type="catalytic activity">
    <reaction evidence="3">
        <text>N-acetyl-D-muramate 6-phosphate + H2O = N-acetyl-D-glucosamine 6-phosphate + (R)-lactate</text>
        <dbReference type="Rhea" id="RHEA:26410"/>
        <dbReference type="ChEBI" id="CHEBI:15377"/>
        <dbReference type="ChEBI" id="CHEBI:16004"/>
        <dbReference type="ChEBI" id="CHEBI:57513"/>
        <dbReference type="ChEBI" id="CHEBI:58722"/>
        <dbReference type="EC" id="4.2.1.126"/>
    </reaction>
</comment>
<dbReference type="Pfam" id="PF22645">
    <property type="entry name" value="GKRP_SIS_N"/>
    <property type="match status" value="1"/>
</dbReference>